<dbReference type="GO" id="GO:0005654">
    <property type="term" value="C:nucleoplasm"/>
    <property type="evidence" value="ECO:0007669"/>
    <property type="project" value="UniProtKB-ARBA"/>
</dbReference>
<organism evidence="7 8">
    <name type="scientific">Botrytis galanthina</name>
    <dbReference type="NCBI Taxonomy" id="278940"/>
    <lineage>
        <taxon>Eukaryota</taxon>
        <taxon>Fungi</taxon>
        <taxon>Dikarya</taxon>
        <taxon>Ascomycota</taxon>
        <taxon>Pezizomycotina</taxon>
        <taxon>Leotiomycetes</taxon>
        <taxon>Helotiales</taxon>
        <taxon>Sclerotiniaceae</taxon>
        <taxon>Botrytis</taxon>
    </lineage>
</organism>
<dbReference type="OrthoDB" id="70376at2759"/>
<evidence type="ECO:0000256" key="5">
    <source>
        <dbReference type="ARBA" id="ARBA00023242"/>
    </source>
</evidence>
<dbReference type="EMBL" id="PQXL01000293">
    <property type="protein sequence ID" value="THV47715.1"/>
    <property type="molecule type" value="Genomic_DNA"/>
</dbReference>
<dbReference type="Pfam" id="PF08598">
    <property type="entry name" value="Sds3"/>
    <property type="match status" value="1"/>
</dbReference>
<feature type="region of interest" description="Disordered" evidence="6">
    <location>
        <begin position="316"/>
        <end position="379"/>
    </location>
</feature>
<dbReference type="AlphaFoldDB" id="A0A4S8QVW1"/>
<comment type="subcellular location">
    <subcellularLocation>
        <location evidence="1">Nucleus</location>
    </subcellularLocation>
</comment>
<evidence type="ECO:0000256" key="2">
    <source>
        <dbReference type="ARBA" id="ARBA00022491"/>
    </source>
</evidence>
<proteinExistence type="predicted"/>
<keyword evidence="5" id="KW-0539">Nucleus</keyword>
<evidence type="ECO:0000256" key="6">
    <source>
        <dbReference type="SAM" id="MobiDB-lite"/>
    </source>
</evidence>
<dbReference type="SMART" id="SM01401">
    <property type="entry name" value="Sds3"/>
    <property type="match status" value="1"/>
</dbReference>
<keyword evidence="4" id="KW-0804">Transcription</keyword>
<keyword evidence="8" id="KW-1185">Reference proteome</keyword>
<evidence type="ECO:0000256" key="4">
    <source>
        <dbReference type="ARBA" id="ARBA00023163"/>
    </source>
</evidence>
<comment type="caution">
    <text evidence="7">The sequence shown here is derived from an EMBL/GenBank/DDBJ whole genome shotgun (WGS) entry which is preliminary data.</text>
</comment>
<keyword evidence="2" id="KW-0678">Repressor</keyword>
<dbReference type="PANTHER" id="PTHR21964">
    <property type="entry name" value="BREAST CANCER METASTASIS-SUPPRESSOR 1"/>
    <property type="match status" value="1"/>
</dbReference>
<evidence type="ECO:0000313" key="8">
    <source>
        <dbReference type="Proteomes" id="UP000308671"/>
    </source>
</evidence>
<keyword evidence="3" id="KW-0805">Transcription regulation</keyword>
<reference evidence="7 8" key="1">
    <citation type="submission" date="2017-12" db="EMBL/GenBank/DDBJ databases">
        <title>Comparative genomics of Botrytis spp.</title>
        <authorList>
            <person name="Valero-Jimenez C.A."/>
            <person name="Tapia P."/>
            <person name="Veloso J."/>
            <person name="Silva-Moreno E."/>
            <person name="Staats M."/>
            <person name="Valdes J.H."/>
            <person name="Van Kan J.A.L."/>
        </authorList>
    </citation>
    <scope>NUCLEOTIDE SEQUENCE [LARGE SCALE GENOMIC DNA]</scope>
    <source>
        <strain evidence="7 8">MUCL435</strain>
    </source>
</reference>
<feature type="compositionally biased region" description="Polar residues" evidence="6">
    <location>
        <begin position="1"/>
        <end position="15"/>
    </location>
</feature>
<evidence type="ECO:0008006" key="9">
    <source>
        <dbReference type="Google" id="ProtNLM"/>
    </source>
</evidence>
<dbReference type="InterPro" id="IPR013907">
    <property type="entry name" value="Sds3"/>
</dbReference>
<feature type="region of interest" description="Disordered" evidence="6">
    <location>
        <begin position="1"/>
        <end position="41"/>
    </location>
</feature>
<protein>
    <recommendedName>
        <fullName evidence="9">Deacetylase complex subunit Sds3</fullName>
    </recommendedName>
</protein>
<feature type="region of interest" description="Disordered" evidence="6">
    <location>
        <begin position="211"/>
        <end position="283"/>
    </location>
</feature>
<feature type="region of interest" description="Disordered" evidence="6">
    <location>
        <begin position="496"/>
        <end position="542"/>
    </location>
</feature>
<feature type="compositionally biased region" description="Polar residues" evidence="6">
    <location>
        <begin position="365"/>
        <end position="379"/>
    </location>
</feature>
<feature type="compositionally biased region" description="Polar residues" evidence="6">
    <location>
        <begin position="264"/>
        <end position="281"/>
    </location>
</feature>
<evidence type="ECO:0000313" key="7">
    <source>
        <dbReference type="EMBL" id="THV47715.1"/>
    </source>
</evidence>
<name>A0A4S8QVW1_9HELO</name>
<dbReference type="GO" id="GO:0010468">
    <property type="term" value="P:regulation of gene expression"/>
    <property type="evidence" value="ECO:0007669"/>
    <property type="project" value="UniProtKB-ARBA"/>
</dbReference>
<sequence>MAMSPSPQMSPTTFGKQVEKQRSNSPPPHQLSKRDKRRSAMQDKLHEMTVSFASNRDHHYRDQLKGLQIDMNLIQEADVHGKYALPDGNEVEPLVVDGIKKVKGIAGHHPSAAGKEYESFAREINNAMEERDVALTTHMRDYEVKANEIESSYAYRMRLADLEYKALMSTLRDRLINKLNSKKAHLLKDKESIEIGESNALLLHPSKFGLANPASPGGMHSKRATRHRREAEELPNMFDHSKRKRKGIDGDESPAPSRQRMDNGGNTPLGTYERNGNTSAQLEAPANSIEGLFTDKELGMKYNEAAQAAYSYMVRHPPYEDDNSPQNGRSDSSPDTDKINATSGDVENDESDSPQSAPQMERQPSHQTRSTRGGGVNFNTGTGIDILSDLAYPGNMAAITKQIPKLPPLLASNMQKGYVKGDAANQPQGLAPDEINAELEIIRRGRTYNDERGFGKNLDLENGGKSLLEAVSTPRRPQTYYVKSDNKGTMLSNLREELGAEAMSKQSSRGGSEVGGTPMSRQNTNDGTSSKAGGRGKKNLLI</sequence>
<gene>
    <name evidence="7" type="ORF">BGAL_0293g00060</name>
</gene>
<accession>A0A4S8QVW1</accession>
<feature type="compositionally biased region" description="Polar residues" evidence="6">
    <location>
        <begin position="519"/>
        <end position="531"/>
    </location>
</feature>
<dbReference type="Proteomes" id="UP000308671">
    <property type="component" value="Unassembled WGS sequence"/>
</dbReference>
<feature type="compositionally biased region" description="Polar residues" evidence="6">
    <location>
        <begin position="324"/>
        <end position="345"/>
    </location>
</feature>
<evidence type="ECO:0000256" key="3">
    <source>
        <dbReference type="ARBA" id="ARBA00023015"/>
    </source>
</evidence>
<evidence type="ECO:0000256" key="1">
    <source>
        <dbReference type="ARBA" id="ARBA00004123"/>
    </source>
</evidence>